<dbReference type="PANTHER" id="PTHR11712">
    <property type="entry name" value="POLYKETIDE SYNTHASE-RELATED"/>
    <property type="match status" value="1"/>
</dbReference>
<evidence type="ECO:0000256" key="2">
    <source>
        <dbReference type="ARBA" id="ARBA00008467"/>
    </source>
</evidence>
<dbReference type="PROSITE" id="PS52004">
    <property type="entry name" value="KS3_2"/>
    <property type="match status" value="1"/>
</dbReference>
<name>A0A1V0M4C2_XENHO</name>
<dbReference type="Proteomes" id="UP000225433">
    <property type="component" value="Unassembled WGS sequence"/>
</dbReference>
<dbReference type="InterPro" id="IPR014030">
    <property type="entry name" value="Ketoacyl_synth_N"/>
</dbReference>
<evidence type="ECO:0000256" key="3">
    <source>
        <dbReference type="ARBA" id="ARBA00022679"/>
    </source>
</evidence>
<reference evidence="6" key="1">
    <citation type="journal article" date="2017" name="J. Invertebr. Pathol.">
        <title>Identification and bacterial characteristics of Xenorhabdus hominickii ANU101 from an entomopathogenic nematode, Steinernema monticolum.</title>
        <authorList>
            <person name="Park Y."/>
            <person name="Kang S."/>
            <person name="Sadekuzzaman M."/>
            <person name="Kim H."/>
            <person name="Jung J.K."/>
            <person name="Kim Y."/>
        </authorList>
    </citation>
    <scope>NUCLEOTIDE SEQUENCE</scope>
    <source>
        <strain evidence="6">ANU101</strain>
        <plasmid evidence="6">unnamed2</plasmid>
    </source>
</reference>
<dbReference type="GO" id="GO:0004315">
    <property type="term" value="F:3-oxoacyl-[acyl-carrier-protein] synthase activity"/>
    <property type="evidence" value="ECO:0007669"/>
    <property type="project" value="TreeGrafter"/>
</dbReference>
<evidence type="ECO:0000256" key="1">
    <source>
        <dbReference type="ARBA" id="ARBA00005194"/>
    </source>
</evidence>
<evidence type="ECO:0000256" key="4">
    <source>
        <dbReference type="RuleBase" id="RU003694"/>
    </source>
</evidence>
<evidence type="ECO:0000259" key="5">
    <source>
        <dbReference type="PROSITE" id="PS52004"/>
    </source>
</evidence>
<accession>A0A1V0M4C2</accession>
<dbReference type="GO" id="GO:0006633">
    <property type="term" value="P:fatty acid biosynthetic process"/>
    <property type="evidence" value="ECO:0007669"/>
    <property type="project" value="TreeGrafter"/>
</dbReference>
<comment type="pathway">
    <text evidence="1">Lipid metabolism; fatty acid biosynthesis.</text>
</comment>
<dbReference type="SUPFAM" id="SSF53901">
    <property type="entry name" value="Thiolase-like"/>
    <property type="match status" value="2"/>
</dbReference>
<dbReference type="InterPro" id="IPR014031">
    <property type="entry name" value="Ketoacyl_synth_C"/>
</dbReference>
<evidence type="ECO:0000313" key="7">
    <source>
        <dbReference type="EMBL" id="PHM51665.1"/>
    </source>
</evidence>
<dbReference type="RefSeq" id="WP_099140047.1">
    <property type="nucleotide sequence ID" value="NZ_CAWNQJ010000041.1"/>
</dbReference>
<gene>
    <name evidence="7" type="ORF">Xhom_04863</name>
</gene>
<dbReference type="Gene3D" id="3.40.47.10">
    <property type="match status" value="1"/>
</dbReference>
<dbReference type="FunFam" id="3.40.47.10:FF:000029">
    <property type="entry name" value="3-oxoacyl-[acyl-carrier-protein] synthase 1"/>
    <property type="match status" value="1"/>
</dbReference>
<proteinExistence type="inferred from homology"/>
<dbReference type="InterPro" id="IPR016039">
    <property type="entry name" value="Thiolase-like"/>
</dbReference>
<dbReference type="EMBL" id="KX517799">
    <property type="protein sequence ID" value="ARD69716.1"/>
    <property type="molecule type" value="Genomic_DNA"/>
</dbReference>
<keyword evidence="6" id="KW-0614">Plasmid</keyword>
<evidence type="ECO:0000313" key="8">
    <source>
        <dbReference type="Proteomes" id="UP000225433"/>
    </source>
</evidence>
<dbReference type="InterPro" id="IPR020841">
    <property type="entry name" value="PKS_Beta-ketoAc_synthase_dom"/>
</dbReference>
<comment type="similarity">
    <text evidence="2 4">Belongs to the thiolase-like superfamily. Beta-ketoacyl-ACP synthases family.</text>
</comment>
<evidence type="ECO:0000313" key="6">
    <source>
        <dbReference type="EMBL" id="ARD69716.1"/>
    </source>
</evidence>
<dbReference type="InterPro" id="IPR000794">
    <property type="entry name" value="Beta-ketoacyl_synthase"/>
</dbReference>
<organism evidence="6">
    <name type="scientific">Xenorhabdus hominickii</name>
    <dbReference type="NCBI Taxonomy" id="351679"/>
    <lineage>
        <taxon>Bacteria</taxon>
        <taxon>Pseudomonadati</taxon>
        <taxon>Pseudomonadota</taxon>
        <taxon>Gammaproteobacteria</taxon>
        <taxon>Enterobacterales</taxon>
        <taxon>Morganellaceae</taxon>
        <taxon>Xenorhabdus</taxon>
    </lineage>
</organism>
<reference evidence="7 8" key="2">
    <citation type="journal article" date="2017" name="Nat. Microbiol.">
        <title>Natural product diversity associated with the nematode symbionts Photorhabdus and Xenorhabdus.</title>
        <authorList>
            <person name="Tobias N.J."/>
            <person name="Wolff H."/>
            <person name="Djahanschiri B."/>
            <person name="Grundmann F."/>
            <person name="Kronenwerth M."/>
            <person name="Shi Y.M."/>
            <person name="Simonyi S."/>
            <person name="Grun P."/>
            <person name="Shapiro-Ilan D."/>
            <person name="Pidot S.J."/>
            <person name="Stinear T.P."/>
            <person name="Ebersberger I."/>
            <person name="Bode H.B."/>
        </authorList>
    </citation>
    <scope>NUCLEOTIDE SEQUENCE [LARGE SCALE GENOMIC DNA]</scope>
    <source>
        <strain evidence="7 8">DSM 17903</strain>
    </source>
</reference>
<geneLocation type="plasmid" evidence="6">
    <name>unnamed2</name>
</geneLocation>
<dbReference type="SMART" id="SM00825">
    <property type="entry name" value="PKS_KS"/>
    <property type="match status" value="1"/>
</dbReference>
<protein>
    <submittedName>
        <fullName evidence="7">3-oxoacyl-ACP synthase</fullName>
    </submittedName>
    <submittedName>
        <fullName evidence="6">3-oxoacyl-acyl-carrier-protein synthase 2</fullName>
    </submittedName>
</protein>
<dbReference type="AlphaFoldDB" id="A0A1V0M4C2"/>
<dbReference type="EMBL" id="NJAI01000015">
    <property type="protein sequence ID" value="PHM51665.1"/>
    <property type="molecule type" value="Genomic_DNA"/>
</dbReference>
<keyword evidence="3 4" id="KW-0808">Transferase</keyword>
<dbReference type="CDD" id="cd00834">
    <property type="entry name" value="KAS_I_II"/>
    <property type="match status" value="1"/>
</dbReference>
<sequence length="430" mass="45848">MISNRRVVVTGMGVVSAFGTQLNTVWKKLCAGESAINPLTFEDNGTLPIKYAARIDFNTLLAENSAYLPASGLTDRRGVMGFISAFKALEDAGLLAQPHINEQHIGIYGCSGVSEISENDRQFWREIRWAEDTESQDIEALFRQRHNLSFCSGIRCSNDGMVNAIASQFSLSGPAINLNAACAGATHAIGLAYQSIKRGEAAIMLAGGADSVINLHTLISLKLLGAAATTEKWGNTLCRPFDKDRSGLVAGEGGAFLVLESEENAQRRGAKIYAEIKGYGASLDAYKLTAPHPDGIGAENAIRRALGDSGLSLGQIDYINAHGTSTPLNDAQESAVIKRIFSSQPPLVSSTKSMLGHWIAAAGAIEAVATVLTVKHHFIPPTINFTTPDPLCDLDYVPNKGRPFSVKNAISNSFGFGGINSCLVIGDYNE</sequence>
<dbReference type="PANTHER" id="PTHR11712:SF336">
    <property type="entry name" value="3-OXOACYL-[ACYL-CARRIER-PROTEIN] SYNTHASE, MITOCHONDRIAL"/>
    <property type="match status" value="1"/>
</dbReference>
<feature type="domain" description="Ketosynthase family 3 (KS3)" evidence="5">
    <location>
        <begin position="4"/>
        <end position="427"/>
    </location>
</feature>
<dbReference type="Pfam" id="PF02801">
    <property type="entry name" value="Ketoacyl-synt_C"/>
    <property type="match status" value="1"/>
</dbReference>
<dbReference type="Pfam" id="PF00109">
    <property type="entry name" value="ketoacyl-synt"/>
    <property type="match status" value="1"/>
</dbReference>